<comment type="caution">
    <text evidence="1">The sequence shown here is derived from an EMBL/GenBank/DDBJ whole genome shotgun (WGS) entry which is preliminary data.</text>
</comment>
<proteinExistence type="predicted"/>
<evidence type="ECO:0000313" key="1">
    <source>
        <dbReference type="EMBL" id="KAK9240868.1"/>
    </source>
</evidence>
<organism evidence="1 2">
    <name type="scientific">Lipomyces kononenkoae</name>
    <name type="common">Yeast</name>
    <dbReference type="NCBI Taxonomy" id="34357"/>
    <lineage>
        <taxon>Eukaryota</taxon>
        <taxon>Fungi</taxon>
        <taxon>Dikarya</taxon>
        <taxon>Ascomycota</taxon>
        <taxon>Saccharomycotina</taxon>
        <taxon>Lipomycetes</taxon>
        <taxon>Lipomycetales</taxon>
        <taxon>Lipomycetaceae</taxon>
        <taxon>Lipomyces</taxon>
    </lineage>
</organism>
<name>A0ACC3TAA7_LIPKO</name>
<protein>
    <submittedName>
        <fullName evidence="1">Uncharacterized protein</fullName>
    </submittedName>
</protein>
<dbReference type="Proteomes" id="UP001433508">
    <property type="component" value="Unassembled WGS sequence"/>
</dbReference>
<evidence type="ECO:0000313" key="2">
    <source>
        <dbReference type="Proteomes" id="UP001433508"/>
    </source>
</evidence>
<sequence length="553" mass="61224">MPPGQQTPFCADPKGLLTPPSTMTLLHLRKISTDMSTGVRMGNGLAVPKSAENGRWTKENRTSRGFNNIQELTEEEEEDDDVATPDALESMSPVGASPDEVDDHKARFYDSLEFSDTGSVAQFLKQQQSNGSLPGSNRMSEPFMGESTSTGNPASGIDRDVLLERMLIGQGALRSRRSLTDVSKKKKKSTSGSPKRRKSKQDQASSPSSTYSQMREAKMAQHAPTLSQDLDDGNPWTYLPLVFALCPAFVGIFFTNGNKAVTDVLLLCIMTMYLHWLVKVPYDWYQDARAQAVSADVYPPLSDDPAEKQLYKLRSEAAAKLAHWEIFSLATCFIGPILGGFLLHYLRGSLTSESAGGLVSNFNITLFVLTACVRGALILAELVKRRTLHLTDIARAQPRTRVEDLECQVVFLEDEIRRLESVIGSAAKEAGEIRPDVAALTRAMRRYEKNQALQSQEFVTQIQELENEIKRNAVKGRTMPEYSFNPAYGSNLTTKPLASPGVAAKMVSPPRRKYSIWAAIYAYAGWWLSVPLKTAKSMLRLPIKLYGALGRRL</sequence>
<dbReference type="EMBL" id="MU971337">
    <property type="protein sequence ID" value="KAK9240868.1"/>
    <property type="molecule type" value="Genomic_DNA"/>
</dbReference>
<reference evidence="2" key="1">
    <citation type="journal article" date="2024" name="Front. Bioeng. Biotechnol.">
        <title>Genome-scale model development and genomic sequencing of the oleaginous clade Lipomyces.</title>
        <authorList>
            <person name="Czajka J.J."/>
            <person name="Han Y."/>
            <person name="Kim J."/>
            <person name="Mondo S.J."/>
            <person name="Hofstad B.A."/>
            <person name="Robles A."/>
            <person name="Haridas S."/>
            <person name="Riley R."/>
            <person name="LaButti K."/>
            <person name="Pangilinan J."/>
            <person name="Andreopoulos W."/>
            <person name="Lipzen A."/>
            <person name="Yan J."/>
            <person name="Wang M."/>
            <person name="Ng V."/>
            <person name="Grigoriev I.V."/>
            <person name="Spatafora J.W."/>
            <person name="Magnuson J.K."/>
            <person name="Baker S.E."/>
            <person name="Pomraning K.R."/>
        </authorList>
    </citation>
    <scope>NUCLEOTIDE SEQUENCE [LARGE SCALE GENOMIC DNA]</scope>
    <source>
        <strain evidence="2">CBS 7786</strain>
    </source>
</reference>
<accession>A0ACC3TAA7</accession>
<gene>
    <name evidence="1" type="ORF">V1525DRAFT_394136</name>
</gene>
<keyword evidence="2" id="KW-1185">Reference proteome</keyword>